<dbReference type="Proteomes" id="UP000250140">
    <property type="component" value="Unassembled WGS sequence"/>
</dbReference>
<keyword evidence="4 5" id="KW-0560">Oxidoreductase</keyword>
<dbReference type="NCBIfam" id="TIGR00357">
    <property type="entry name" value="peptide-methionine (R)-S-oxide reductase MsrB"/>
    <property type="match status" value="1"/>
</dbReference>
<evidence type="ECO:0000256" key="3">
    <source>
        <dbReference type="ARBA" id="ARBA00022833"/>
    </source>
</evidence>
<evidence type="ECO:0000313" key="8">
    <source>
        <dbReference type="EMBL" id="OCL13133.1"/>
    </source>
</evidence>
<dbReference type="InterPro" id="IPR011057">
    <property type="entry name" value="Mss4-like_sf"/>
</dbReference>
<dbReference type="PANTHER" id="PTHR46081:SF8">
    <property type="entry name" value="PEPTIDE METHIONINE SULFOXIDE REDUCTASE 2"/>
    <property type="match status" value="1"/>
</dbReference>
<keyword evidence="3 5" id="KW-0862">Zinc</keyword>
<sequence length="171" mass="18863">MPTIPFIGSFFSSSSSTIPESDYRVQKTEEEWRTILNKEQFRVLREKGTEMEDTGEYNKHYPSSGVYACVGCGAPLYRASHKFNSGCGWPAFFDAIPGAIKPQDDNSMGMKRTEIVCKNCGGHLGHVFEGEGHNTPTDQRHCVNSVSIKFSPDESKADGKGDVETNGESKV</sequence>
<name>A0A8E2FA37_9PEZI</name>
<evidence type="ECO:0000256" key="6">
    <source>
        <dbReference type="SAM" id="MobiDB-lite"/>
    </source>
</evidence>
<dbReference type="SUPFAM" id="SSF51316">
    <property type="entry name" value="Mss4-like"/>
    <property type="match status" value="1"/>
</dbReference>
<comment type="cofactor">
    <cofactor evidence="5">
        <name>Zn(2+)</name>
        <dbReference type="ChEBI" id="CHEBI:29105"/>
    </cofactor>
    <text evidence="5">Binds 1 zinc ion per subunit.</text>
</comment>
<organism evidence="8 9">
    <name type="scientific">Glonium stellatum</name>
    <dbReference type="NCBI Taxonomy" id="574774"/>
    <lineage>
        <taxon>Eukaryota</taxon>
        <taxon>Fungi</taxon>
        <taxon>Dikarya</taxon>
        <taxon>Ascomycota</taxon>
        <taxon>Pezizomycotina</taxon>
        <taxon>Dothideomycetes</taxon>
        <taxon>Pleosporomycetidae</taxon>
        <taxon>Gloniales</taxon>
        <taxon>Gloniaceae</taxon>
        <taxon>Glonium</taxon>
    </lineage>
</organism>
<dbReference type="GO" id="GO:0046872">
    <property type="term" value="F:metal ion binding"/>
    <property type="evidence" value="ECO:0007669"/>
    <property type="project" value="UniProtKB-KW"/>
</dbReference>
<dbReference type="EC" id="1.8.4.12" evidence="5"/>
<comment type="similarity">
    <text evidence="1 5">Belongs to the MsrB Met sulfoxide reductase family.</text>
</comment>
<dbReference type="Gene3D" id="2.170.150.20">
    <property type="entry name" value="Peptide methionine sulfoxide reductase"/>
    <property type="match status" value="1"/>
</dbReference>
<protein>
    <recommendedName>
        <fullName evidence="5">Peptide-methionine (R)-S-oxide reductase</fullName>
        <ecNumber evidence="5">1.8.4.12</ecNumber>
    </recommendedName>
</protein>
<evidence type="ECO:0000256" key="5">
    <source>
        <dbReference type="RuleBase" id="RU365044"/>
    </source>
</evidence>
<dbReference type="InterPro" id="IPR028427">
    <property type="entry name" value="Met_Sox_Rdtase_MsrB"/>
</dbReference>
<accession>A0A8E2FA37</accession>
<evidence type="ECO:0000256" key="4">
    <source>
        <dbReference type="ARBA" id="ARBA00023002"/>
    </source>
</evidence>
<keyword evidence="2 5" id="KW-0479">Metal-binding</keyword>
<dbReference type="GO" id="GO:0030091">
    <property type="term" value="P:protein repair"/>
    <property type="evidence" value="ECO:0007669"/>
    <property type="project" value="InterPro"/>
</dbReference>
<gene>
    <name evidence="8" type="ORF">AOQ84DRAFT_372449</name>
</gene>
<proteinExistence type="inferred from homology"/>
<evidence type="ECO:0000313" key="9">
    <source>
        <dbReference type="Proteomes" id="UP000250140"/>
    </source>
</evidence>
<evidence type="ECO:0000256" key="1">
    <source>
        <dbReference type="ARBA" id="ARBA00007174"/>
    </source>
</evidence>
<dbReference type="PROSITE" id="PS51790">
    <property type="entry name" value="MSRB"/>
    <property type="match status" value="1"/>
</dbReference>
<dbReference type="GO" id="GO:0033743">
    <property type="term" value="F:peptide-methionine (R)-S-oxide reductase activity"/>
    <property type="evidence" value="ECO:0007669"/>
    <property type="project" value="UniProtKB-EC"/>
</dbReference>
<feature type="region of interest" description="Disordered" evidence="6">
    <location>
        <begin position="151"/>
        <end position="171"/>
    </location>
</feature>
<dbReference type="InterPro" id="IPR002579">
    <property type="entry name" value="Met_Sox_Rdtase_MsrB_dom"/>
</dbReference>
<evidence type="ECO:0000256" key="2">
    <source>
        <dbReference type="ARBA" id="ARBA00022723"/>
    </source>
</evidence>
<dbReference type="AlphaFoldDB" id="A0A8E2FA37"/>
<dbReference type="PANTHER" id="PTHR46081">
    <property type="entry name" value="PEPTIDE METHIONINE SULFOXIDE REDUCTASE 2"/>
    <property type="match status" value="1"/>
</dbReference>
<reference evidence="8 9" key="1">
    <citation type="journal article" date="2016" name="Nat. Commun.">
        <title>Ectomycorrhizal ecology is imprinted in the genome of the dominant symbiotic fungus Cenococcum geophilum.</title>
        <authorList>
            <consortium name="DOE Joint Genome Institute"/>
            <person name="Peter M."/>
            <person name="Kohler A."/>
            <person name="Ohm R.A."/>
            <person name="Kuo A."/>
            <person name="Krutzmann J."/>
            <person name="Morin E."/>
            <person name="Arend M."/>
            <person name="Barry K.W."/>
            <person name="Binder M."/>
            <person name="Choi C."/>
            <person name="Clum A."/>
            <person name="Copeland A."/>
            <person name="Grisel N."/>
            <person name="Haridas S."/>
            <person name="Kipfer T."/>
            <person name="LaButti K."/>
            <person name="Lindquist E."/>
            <person name="Lipzen A."/>
            <person name="Maire R."/>
            <person name="Meier B."/>
            <person name="Mihaltcheva S."/>
            <person name="Molinier V."/>
            <person name="Murat C."/>
            <person name="Poggeler S."/>
            <person name="Quandt C.A."/>
            <person name="Sperisen C."/>
            <person name="Tritt A."/>
            <person name="Tisserant E."/>
            <person name="Crous P.W."/>
            <person name="Henrissat B."/>
            <person name="Nehls U."/>
            <person name="Egli S."/>
            <person name="Spatafora J.W."/>
            <person name="Grigoriev I.V."/>
            <person name="Martin F.M."/>
        </authorList>
    </citation>
    <scope>NUCLEOTIDE SEQUENCE [LARGE SCALE GENOMIC DNA]</scope>
    <source>
        <strain evidence="8 9">CBS 207.34</strain>
    </source>
</reference>
<evidence type="ECO:0000259" key="7">
    <source>
        <dbReference type="PROSITE" id="PS51790"/>
    </source>
</evidence>
<dbReference type="GO" id="GO:0006979">
    <property type="term" value="P:response to oxidative stress"/>
    <property type="evidence" value="ECO:0007669"/>
    <property type="project" value="InterPro"/>
</dbReference>
<keyword evidence="9" id="KW-1185">Reference proteome</keyword>
<dbReference type="OrthoDB" id="44061at2759"/>
<comment type="catalytic activity">
    <reaction evidence="5">
        <text>L-methionyl-[protein] + [thioredoxin]-disulfide + H2O = L-methionyl-(R)-S-oxide-[protein] + [thioredoxin]-dithiol</text>
        <dbReference type="Rhea" id="RHEA:24164"/>
        <dbReference type="Rhea" id="RHEA-COMP:10698"/>
        <dbReference type="Rhea" id="RHEA-COMP:10700"/>
        <dbReference type="Rhea" id="RHEA-COMP:12313"/>
        <dbReference type="Rhea" id="RHEA-COMP:12314"/>
        <dbReference type="ChEBI" id="CHEBI:15377"/>
        <dbReference type="ChEBI" id="CHEBI:16044"/>
        <dbReference type="ChEBI" id="CHEBI:29950"/>
        <dbReference type="ChEBI" id="CHEBI:45764"/>
        <dbReference type="ChEBI" id="CHEBI:50058"/>
        <dbReference type="EC" id="1.8.4.12"/>
    </reaction>
</comment>
<dbReference type="Pfam" id="PF01641">
    <property type="entry name" value="SelR"/>
    <property type="match status" value="1"/>
</dbReference>
<dbReference type="EMBL" id="KV748779">
    <property type="protein sequence ID" value="OCL13133.1"/>
    <property type="molecule type" value="Genomic_DNA"/>
</dbReference>
<feature type="domain" description="MsrB" evidence="7">
    <location>
        <begin position="29"/>
        <end position="153"/>
    </location>
</feature>